<gene>
    <name evidence="1" type="ORF">F3Y22_tig00110940pilonHSYRG00307</name>
</gene>
<organism evidence="1 2">
    <name type="scientific">Hibiscus syriacus</name>
    <name type="common">Rose of Sharon</name>
    <dbReference type="NCBI Taxonomy" id="106335"/>
    <lineage>
        <taxon>Eukaryota</taxon>
        <taxon>Viridiplantae</taxon>
        <taxon>Streptophyta</taxon>
        <taxon>Embryophyta</taxon>
        <taxon>Tracheophyta</taxon>
        <taxon>Spermatophyta</taxon>
        <taxon>Magnoliopsida</taxon>
        <taxon>eudicotyledons</taxon>
        <taxon>Gunneridae</taxon>
        <taxon>Pentapetalae</taxon>
        <taxon>rosids</taxon>
        <taxon>malvids</taxon>
        <taxon>Malvales</taxon>
        <taxon>Malvaceae</taxon>
        <taxon>Malvoideae</taxon>
        <taxon>Hibiscus</taxon>
    </lineage>
</organism>
<accession>A0A6A2ZCI6</accession>
<dbReference type="EMBL" id="VEPZ02001172">
    <property type="protein sequence ID" value="KAE8689296.1"/>
    <property type="molecule type" value="Genomic_DNA"/>
</dbReference>
<sequence length="130" mass="14705">MDFGLAGLMTSSDATLRIRCRSSRIELAKPLEVNAGEEGFKGHLVDWINHLSNTGRINDAIDKDLIGKGHDEEMLQFLKIASNCVVSRPQDRWSMFQVYQSLETMAEENGFSEMDDDFPLIFSVQDNESM</sequence>
<reference evidence="1" key="1">
    <citation type="submission" date="2019-09" db="EMBL/GenBank/DDBJ databases">
        <title>Draft genome information of white flower Hibiscus syriacus.</title>
        <authorList>
            <person name="Kim Y.-M."/>
        </authorList>
    </citation>
    <scope>NUCLEOTIDE SEQUENCE [LARGE SCALE GENOMIC DNA]</scope>
    <source>
        <strain evidence="1">YM2019G1</strain>
    </source>
</reference>
<dbReference type="Gene3D" id="1.10.510.10">
    <property type="entry name" value="Transferase(Phosphotransferase) domain 1"/>
    <property type="match status" value="1"/>
</dbReference>
<dbReference type="Proteomes" id="UP000436088">
    <property type="component" value="Unassembled WGS sequence"/>
</dbReference>
<comment type="caution">
    <text evidence="1">The sequence shown here is derived from an EMBL/GenBank/DDBJ whole genome shotgun (WGS) entry which is preliminary data.</text>
</comment>
<protein>
    <submittedName>
        <fullName evidence="1">Uncharacterized protein</fullName>
    </submittedName>
</protein>
<keyword evidence="2" id="KW-1185">Reference proteome</keyword>
<evidence type="ECO:0000313" key="2">
    <source>
        <dbReference type="Proteomes" id="UP000436088"/>
    </source>
</evidence>
<name>A0A6A2ZCI6_HIBSY</name>
<dbReference type="AlphaFoldDB" id="A0A6A2ZCI6"/>
<evidence type="ECO:0000313" key="1">
    <source>
        <dbReference type="EMBL" id="KAE8689296.1"/>
    </source>
</evidence>
<proteinExistence type="predicted"/>